<evidence type="ECO:0000256" key="2">
    <source>
        <dbReference type="ARBA" id="ARBA00023125"/>
    </source>
</evidence>
<comment type="caution">
    <text evidence="5">The sequence shown here is derived from an EMBL/GenBank/DDBJ whole genome shotgun (WGS) entry which is preliminary data.</text>
</comment>
<dbReference type="SUPFAM" id="SSF46689">
    <property type="entry name" value="Homeodomain-like"/>
    <property type="match status" value="1"/>
</dbReference>
<protein>
    <submittedName>
        <fullName evidence="5">AraC family transcriptional regulator</fullName>
    </submittedName>
</protein>
<sequence>MVSDQRAINNAAIAIRDAIISNPFSKRTPSNFAAAFNVSRKKLSPAFKALTGVTIKRFQLEILMHTAGKMLLTGMTVKEVAIECGYMDYQNNFTRVFTNVYGKGPQEWLQTQTPEKKTSS</sequence>
<evidence type="ECO:0000256" key="1">
    <source>
        <dbReference type="ARBA" id="ARBA00023015"/>
    </source>
</evidence>
<dbReference type="InterPro" id="IPR050204">
    <property type="entry name" value="AraC_XylS_family_regulators"/>
</dbReference>
<dbReference type="Pfam" id="PF12833">
    <property type="entry name" value="HTH_18"/>
    <property type="match status" value="1"/>
</dbReference>
<dbReference type="SMART" id="SM00342">
    <property type="entry name" value="HTH_ARAC"/>
    <property type="match status" value="1"/>
</dbReference>
<evidence type="ECO:0000259" key="4">
    <source>
        <dbReference type="PROSITE" id="PS01124"/>
    </source>
</evidence>
<accession>A0ABS3YY21</accession>
<dbReference type="PANTHER" id="PTHR46796">
    <property type="entry name" value="HTH-TYPE TRANSCRIPTIONAL ACTIVATOR RHAS-RELATED"/>
    <property type="match status" value="1"/>
</dbReference>
<dbReference type="InterPro" id="IPR018060">
    <property type="entry name" value="HTH_AraC"/>
</dbReference>
<dbReference type="EMBL" id="JAGHKO010000005">
    <property type="protein sequence ID" value="MBO9202822.1"/>
    <property type="molecule type" value="Genomic_DNA"/>
</dbReference>
<keyword evidence="6" id="KW-1185">Reference proteome</keyword>
<keyword evidence="3" id="KW-0804">Transcription</keyword>
<evidence type="ECO:0000256" key="3">
    <source>
        <dbReference type="ARBA" id="ARBA00023163"/>
    </source>
</evidence>
<evidence type="ECO:0000313" key="6">
    <source>
        <dbReference type="Proteomes" id="UP000677244"/>
    </source>
</evidence>
<reference evidence="5 6" key="1">
    <citation type="submission" date="2021-03" db="EMBL/GenBank/DDBJ databases">
        <title>Assistant Professor.</title>
        <authorList>
            <person name="Huq M.A."/>
        </authorList>
    </citation>
    <scope>NUCLEOTIDE SEQUENCE [LARGE SCALE GENOMIC DNA]</scope>
    <source>
        <strain evidence="5 6">MAH-29</strain>
    </source>
</reference>
<organism evidence="5 6">
    <name type="scientific">Niastella soli</name>
    <dbReference type="NCBI Taxonomy" id="2821487"/>
    <lineage>
        <taxon>Bacteria</taxon>
        <taxon>Pseudomonadati</taxon>
        <taxon>Bacteroidota</taxon>
        <taxon>Chitinophagia</taxon>
        <taxon>Chitinophagales</taxon>
        <taxon>Chitinophagaceae</taxon>
        <taxon>Niastella</taxon>
    </lineage>
</organism>
<dbReference type="Gene3D" id="1.10.10.60">
    <property type="entry name" value="Homeodomain-like"/>
    <property type="match status" value="1"/>
</dbReference>
<keyword evidence="1" id="KW-0805">Transcription regulation</keyword>
<dbReference type="RefSeq" id="WP_209140875.1">
    <property type="nucleotide sequence ID" value="NZ_JAGHKO010000005.1"/>
</dbReference>
<evidence type="ECO:0000313" key="5">
    <source>
        <dbReference type="EMBL" id="MBO9202822.1"/>
    </source>
</evidence>
<feature type="domain" description="HTH araC/xylS-type" evidence="4">
    <location>
        <begin position="13"/>
        <end position="111"/>
    </location>
</feature>
<dbReference type="Proteomes" id="UP000677244">
    <property type="component" value="Unassembled WGS sequence"/>
</dbReference>
<keyword evidence="2" id="KW-0238">DNA-binding</keyword>
<name>A0ABS3YY21_9BACT</name>
<proteinExistence type="predicted"/>
<dbReference type="PROSITE" id="PS01124">
    <property type="entry name" value="HTH_ARAC_FAMILY_2"/>
    <property type="match status" value="1"/>
</dbReference>
<dbReference type="InterPro" id="IPR009057">
    <property type="entry name" value="Homeodomain-like_sf"/>
</dbReference>
<gene>
    <name evidence="5" type="ORF">J7I42_21210</name>
</gene>